<dbReference type="InterPro" id="IPR016024">
    <property type="entry name" value="ARM-type_fold"/>
</dbReference>
<evidence type="ECO:0000256" key="5">
    <source>
        <dbReference type="ARBA" id="ARBA00022927"/>
    </source>
</evidence>
<reference evidence="8 9" key="1">
    <citation type="journal article" date="2016" name="Proc. Natl. Acad. Sci. U.S.A.">
        <title>Comparative genomics of biotechnologically important yeasts.</title>
        <authorList>
            <person name="Riley R."/>
            <person name="Haridas S."/>
            <person name="Wolfe K.H."/>
            <person name="Lopes M.R."/>
            <person name="Hittinger C.T."/>
            <person name="Goeker M."/>
            <person name="Salamov A.A."/>
            <person name="Wisecaver J.H."/>
            <person name="Long T.M."/>
            <person name="Calvey C.H."/>
            <person name="Aerts A.L."/>
            <person name="Barry K.W."/>
            <person name="Choi C."/>
            <person name="Clum A."/>
            <person name="Coughlan A.Y."/>
            <person name="Deshpande S."/>
            <person name="Douglass A.P."/>
            <person name="Hanson S.J."/>
            <person name="Klenk H.-P."/>
            <person name="LaButti K.M."/>
            <person name="Lapidus A."/>
            <person name="Lindquist E.A."/>
            <person name="Lipzen A.M."/>
            <person name="Meier-Kolthoff J.P."/>
            <person name="Ohm R.A."/>
            <person name="Otillar R.P."/>
            <person name="Pangilinan J.L."/>
            <person name="Peng Y."/>
            <person name="Rokas A."/>
            <person name="Rosa C.A."/>
            <person name="Scheuner C."/>
            <person name="Sibirny A.A."/>
            <person name="Slot J.C."/>
            <person name="Stielow J.B."/>
            <person name="Sun H."/>
            <person name="Kurtzman C.P."/>
            <person name="Blackwell M."/>
            <person name="Grigoriev I.V."/>
            <person name="Jeffries T.W."/>
        </authorList>
    </citation>
    <scope>NUCLEOTIDE SEQUENCE [LARGE SCALE GENOMIC DNA]</scope>
    <source>
        <strain evidence="8 9">DSM 6958</strain>
    </source>
</reference>
<evidence type="ECO:0000256" key="6">
    <source>
        <dbReference type="ARBA" id="ARBA00023242"/>
    </source>
</evidence>
<evidence type="ECO:0000256" key="3">
    <source>
        <dbReference type="ARBA" id="ARBA00022448"/>
    </source>
</evidence>
<dbReference type="SMART" id="SM00913">
    <property type="entry name" value="IBN_N"/>
    <property type="match status" value="1"/>
</dbReference>
<evidence type="ECO:0000256" key="4">
    <source>
        <dbReference type="ARBA" id="ARBA00022490"/>
    </source>
</evidence>
<evidence type="ECO:0000259" key="7">
    <source>
        <dbReference type="PROSITE" id="PS50166"/>
    </source>
</evidence>
<accession>A0A1E3PH62</accession>
<dbReference type="STRING" id="857566.A0A1E3PH62"/>
<dbReference type="Proteomes" id="UP000095009">
    <property type="component" value="Unassembled WGS sequence"/>
</dbReference>
<dbReference type="EMBL" id="KV454411">
    <property type="protein sequence ID" value="ODQ64650.1"/>
    <property type="molecule type" value="Genomic_DNA"/>
</dbReference>
<sequence>MNPANLHDCFLSTLNPDAAIRHHAENTLKEAELHPEFIISCLQITVSVDVSAPLQSASAVYLKNRVIKGWPDDPRYSINPIPTATKLRFRQLLISVIGSANPRVLSLLSMILNVIVLSDFPHKWPGFFSTANNLLNSTEPTEIYSGVLCVLEILRYYLYRQNTEEVSNIVFPRLLEIALDSVTRYSYDYSAAILWKVFKCFKISIRTELPAVLMNPNEISGLFNVFLPVILKTHDQANINFEELNSNKNAHVKCHKWAYRMILALVSRYVIRDRIAPPVAPKRDYVAFSHTLTAEYLPKILEVYIKQLNSWTENPHSLSVSTLSAILQLINQSVKNDDLWEFIKPRINFLVSKIIFVLLKPDTDDFNEFLYNPQAYILAQHTDNEELAHPELVALKLLETMSTYRKKEVLDTILEFVTQVMTQSRNDPSSLELACAKDSGLRMLSSLSRLILSKGSPIASQVQGFLEAYVMECFDSNYPFLVARACQVFTDFASAELSNQALGSILNQVLGAVNSDKLVVRFYAIRALESLTVYELVCETLSQSIPNIVEILLNMMKEIDSDMLANIMEGFVEKFSEELSPFAIRLSESLRLEFFRLVTEIDERNSHNINDPEVEDKETAALGVLSTLSTLLLTLESKPDMIRQMEDVLVPLYIMVLENYRIEYYPEIFELIDSGTYYSETVSPVMWKVFELMFEIFQEMPDDCIDEVLPSFENFIVYGSSNLKQSKLHLEYIYSVIYYAFSKHDNNATGKTRNASRLAQLLIFKVRGEYMDAIIAHFLNMSTDCVLMVIDTHEENRPFLIYSLRVLLSCIFYDPNVVMAKLASSGRLEPVIKKWLANIRYMKTEYDLKLNSMVLLSIVSLPLERIPHNIKTGLPILLSMLSRTLTKLKIIRNSATKPNDNLNEKIKVLVESVKPYSWSSSDHSSGSNPAGLKLDPGNPITVGRLSNAGSNPGEIMDSIEEPALTTATENVDVFNYMGSLLSHNSPENVLKSLLGKLPLDDRNRFLALLSSISRTS</sequence>
<organism evidence="8 9">
    <name type="scientific">Nadsonia fulvescens var. elongata DSM 6958</name>
    <dbReference type="NCBI Taxonomy" id="857566"/>
    <lineage>
        <taxon>Eukaryota</taxon>
        <taxon>Fungi</taxon>
        <taxon>Dikarya</taxon>
        <taxon>Ascomycota</taxon>
        <taxon>Saccharomycotina</taxon>
        <taxon>Dipodascomycetes</taxon>
        <taxon>Dipodascales</taxon>
        <taxon>Dipodascales incertae sedis</taxon>
        <taxon>Nadsonia</taxon>
    </lineage>
</organism>
<dbReference type="GO" id="GO:0005635">
    <property type="term" value="C:nuclear envelope"/>
    <property type="evidence" value="ECO:0007669"/>
    <property type="project" value="TreeGrafter"/>
</dbReference>
<dbReference type="InterPro" id="IPR001494">
    <property type="entry name" value="Importin-beta_N"/>
</dbReference>
<dbReference type="Pfam" id="PF03810">
    <property type="entry name" value="IBN_N"/>
    <property type="match status" value="1"/>
</dbReference>
<dbReference type="PANTHER" id="PTHR10997:SF18">
    <property type="entry name" value="D-IMPORTIN 7_RANBP7"/>
    <property type="match status" value="1"/>
</dbReference>
<dbReference type="GO" id="GO:0031267">
    <property type="term" value="F:small GTPase binding"/>
    <property type="evidence" value="ECO:0007669"/>
    <property type="project" value="InterPro"/>
</dbReference>
<dbReference type="OrthoDB" id="760868at2759"/>
<dbReference type="SUPFAM" id="SSF48371">
    <property type="entry name" value="ARM repeat"/>
    <property type="match status" value="1"/>
</dbReference>
<dbReference type="Gene3D" id="1.25.10.10">
    <property type="entry name" value="Leucine-rich Repeat Variant"/>
    <property type="match status" value="1"/>
</dbReference>
<keyword evidence="4" id="KW-0963">Cytoplasm</keyword>
<evidence type="ECO:0000313" key="8">
    <source>
        <dbReference type="EMBL" id="ODQ64650.1"/>
    </source>
</evidence>
<evidence type="ECO:0000256" key="1">
    <source>
        <dbReference type="ARBA" id="ARBA00004123"/>
    </source>
</evidence>
<keyword evidence="5" id="KW-0653">Protein transport</keyword>
<gene>
    <name evidence="8" type="ORF">NADFUDRAFT_52280</name>
</gene>
<comment type="subcellular location">
    <subcellularLocation>
        <location evidence="2">Cytoplasm</location>
    </subcellularLocation>
    <subcellularLocation>
        <location evidence="1">Nucleus</location>
    </subcellularLocation>
</comment>
<dbReference type="GO" id="GO:0006606">
    <property type="term" value="P:protein import into nucleus"/>
    <property type="evidence" value="ECO:0007669"/>
    <property type="project" value="TreeGrafter"/>
</dbReference>
<feature type="domain" description="Importin N-terminal" evidence="7">
    <location>
        <begin position="24"/>
        <end position="99"/>
    </location>
</feature>
<name>A0A1E3PH62_9ASCO</name>
<dbReference type="PROSITE" id="PS50166">
    <property type="entry name" value="IMPORTIN_B_NT"/>
    <property type="match status" value="1"/>
</dbReference>
<keyword evidence="6" id="KW-0539">Nucleus</keyword>
<dbReference type="InterPro" id="IPR011989">
    <property type="entry name" value="ARM-like"/>
</dbReference>
<protein>
    <submittedName>
        <fullName evidence="8">ARM repeat-containing protein</fullName>
    </submittedName>
</protein>
<dbReference type="GO" id="GO:0005829">
    <property type="term" value="C:cytosol"/>
    <property type="evidence" value="ECO:0007669"/>
    <property type="project" value="TreeGrafter"/>
</dbReference>
<dbReference type="PANTHER" id="PTHR10997">
    <property type="entry name" value="IMPORTIN-7, 8, 11"/>
    <property type="match status" value="1"/>
</dbReference>
<evidence type="ECO:0000313" key="9">
    <source>
        <dbReference type="Proteomes" id="UP000095009"/>
    </source>
</evidence>
<keyword evidence="9" id="KW-1185">Reference proteome</keyword>
<proteinExistence type="predicted"/>
<dbReference type="AlphaFoldDB" id="A0A1E3PH62"/>
<keyword evidence="3" id="KW-0813">Transport</keyword>
<evidence type="ECO:0000256" key="2">
    <source>
        <dbReference type="ARBA" id="ARBA00004496"/>
    </source>
</evidence>